<dbReference type="OrthoDB" id="122912at2"/>
<keyword evidence="2" id="KW-0575">Peroxidase</keyword>
<comment type="caution">
    <text evidence="2">The sequence shown here is derived from an EMBL/GenBank/DDBJ whole genome shotgun (WGS) entry which is preliminary data.</text>
</comment>
<organism evidence="2 3">
    <name type="scientific">Streptomyces solincola</name>
    <dbReference type="NCBI Taxonomy" id="2100817"/>
    <lineage>
        <taxon>Bacteria</taxon>
        <taxon>Bacillati</taxon>
        <taxon>Actinomycetota</taxon>
        <taxon>Actinomycetes</taxon>
        <taxon>Kitasatosporales</taxon>
        <taxon>Streptomycetaceae</taxon>
        <taxon>Streptomyces</taxon>
    </lineage>
</organism>
<keyword evidence="3" id="KW-1185">Reference proteome</keyword>
<protein>
    <submittedName>
        <fullName evidence="2">Peroxidase</fullName>
    </submittedName>
</protein>
<gene>
    <name evidence="2" type="ORF">C6N75_02085</name>
</gene>
<dbReference type="EMBL" id="PVLV01000028">
    <property type="protein sequence ID" value="PRH80823.1"/>
    <property type="molecule type" value="Genomic_DNA"/>
</dbReference>
<dbReference type="InterPro" id="IPR004675">
    <property type="entry name" value="AhpD_core"/>
</dbReference>
<name>A0A2S9Q2I0_9ACTN</name>
<evidence type="ECO:0000259" key="1">
    <source>
        <dbReference type="Pfam" id="PF02627"/>
    </source>
</evidence>
<evidence type="ECO:0000313" key="3">
    <source>
        <dbReference type="Proteomes" id="UP000239322"/>
    </source>
</evidence>
<dbReference type="Pfam" id="PF02627">
    <property type="entry name" value="CMD"/>
    <property type="match status" value="1"/>
</dbReference>
<accession>A0A2S9Q2I0</accession>
<dbReference type="InterPro" id="IPR029032">
    <property type="entry name" value="AhpD-like"/>
</dbReference>
<dbReference type="NCBIfam" id="TIGR00778">
    <property type="entry name" value="ahpD_dom"/>
    <property type="match status" value="1"/>
</dbReference>
<keyword evidence="2" id="KW-0560">Oxidoreductase</keyword>
<dbReference type="SUPFAM" id="SSF69118">
    <property type="entry name" value="AhpD-like"/>
    <property type="match status" value="1"/>
</dbReference>
<dbReference type="Gene3D" id="1.20.1290.10">
    <property type="entry name" value="AhpD-like"/>
    <property type="match status" value="1"/>
</dbReference>
<dbReference type="PANTHER" id="PTHR35446">
    <property type="entry name" value="SI:CH211-175M2.5"/>
    <property type="match status" value="1"/>
</dbReference>
<reference evidence="2 3" key="1">
    <citation type="submission" date="2018-03" db="EMBL/GenBank/DDBJ databases">
        <title>Novel Streptomyces sp. from soil.</title>
        <authorList>
            <person name="Tan G.Y.A."/>
            <person name="Lee Z.Y."/>
        </authorList>
    </citation>
    <scope>NUCLEOTIDE SEQUENCE [LARGE SCALE GENOMIC DNA]</scope>
    <source>
        <strain evidence="2 3">ST5x</strain>
    </source>
</reference>
<proteinExistence type="predicted"/>
<evidence type="ECO:0000313" key="2">
    <source>
        <dbReference type="EMBL" id="PRH80823.1"/>
    </source>
</evidence>
<dbReference type="PANTHER" id="PTHR35446:SF2">
    <property type="entry name" value="CARBOXYMUCONOLACTONE DECARBOXYLASE-LIKE DOMAIN-CONTAINING PROTEIN"/>
    <property type="match status" value="1"/>
</dbReference>
<sequence>MTYLTSLPADAALLQVFEAYPRTARPLLEFHEALLRAESPFTVAERELMAAYVSGLNDCGYCHGIHTATAEAFGVPEGLLAEALADLDGSAVDAKLKPVLRYLGILTRTPSRLTPGDAEAVYAAGWDERALHDAVMVGALFNFMNRMVEGLGVAADMSYFPTSAARLHDHGYTGLAARLES</sequence>
<dbReference type="GO" id="GO:0051920">
    <property type="term" value="F:peroxiredoxin activity"/>
    <property type="evidence" value="ECO:0007669"/>
    <property type="project" value="InterPro"/>
</dbReference>
<feature type="domain" description="Carboxymuconolactone decarboxylase-like" evidence="1">
    <location>
        <begin position="21"/>
        <end position="86"/>
    </location>
</feature>
<dbReference type="AlphaFoldDB" id="A0A2S9Q2I0"/>
<dbReference type="Proteomes" id="UP000239322">
    <property type="component" value="Unassembled WGS sequence"/>
</dbReference>
<dbReference type="InterPro" id="IPR003779">
    <property type="entry name" value="CMD-like"/>
</dbReference>
<dbReference type="RefSeq" id="WP_105867108.1">
    <property type="nucleotide sequence ID" value="NZ_PVLV01000028.1"/>
</dbReference>